<dbReference type="PANTHER" id="PTHR21503">
    <property type="entry name" value="F-BOX-CONTAINING HYPOTHETICAL PROTEIN C.ELEGANS"/>
    <property type="match status" value="1"/>
</dbReference>
<protein>
    <submittedName>
        <fullName evidence="3">F-box domain-containing protein</fullName>
    </submittedName>
</protein>
<sequence length="329" mass="39432">MDLLRLPLVVLIEVFKNMEFHEKFLISLLSKRAKNIVRVTSTTSHLSVLFDFDLHIRWGHYSYDDVEEATDEWNFCIGGEMMRIGYYENGLTIEDHSFRQKLLLIGHLLDIFPKATFTVGFYESSEHKLMLEFMKMINQRRLPIKTLYFMLTSNSSELRSEILDECLEVTDYIMMHTAFPDDFVYTPSRPFKAEKMRILRQTPWFDLESFINCRSVSVQLSEHSQWTSQYWNSFFTNWMDSDAPLQRLMLHSMIESENRSILDEMRKQGSHNKTDVLMEMKRGNGSEFFIYHRPHFIDIYTKQAYLENLEEIEQRERNKKRMDDIRNNQ</sequence>
<reference evidence="3" key="1">
    <citation type="submission" date="2016-11" db="UniProtKB">
        <authorList>
            <consortium name="WormBaseParasite"/>
        </authorList>
    </citation>
    <scope>IDENTIFICATION</scope>
</reference>
<accession>A0A1I7UTA2</accession>
<evidence type="ECO:0000313" key="2">
    <source>
        <dbReference type="Proteomes" id="UP000095282"/>
    </source>
</evidence>
<dbReference type="eggNOG" id="ENOG502R8T6">
    <property type="taxonomic scope" value="Eukaryota"/>
</dbReference>
<dbReference type="Pfam" id="PF00646">
    <property type="entry name" value="F-box"/>
    <property type="match status" value="1"/>
</dbReference>
<feature type="domain" description="F-box" evidence="1">
    <location>
        <begin position="1"/>
        <end position="46"/>
    </location>
</feature>
<keyword evidence="2" id="KW-1185">Reference proteome</keyword>
<dbReference type="InterPro" id="IPR012885">
    <property type="entry name" value="F-box_Sdz-33"/>
</dbReference>
<dbReference type="PANTHER" id="PTHR21503:SF52">
    <property type="entry name" value="F-BOX DOMAIN-CONTAINING PROTEIN"/>
    <property type="match status" value="1"/>
</dbReference>
<dbReference type="Proteomes" id="UP000095282">
    <property type="component" value="Unplaced"/>
</dbReference>
<dbReference type="PROSITE" id="PS50181">
    <property type="entry name" value="FBOX"/>
    <property type="match status" value="1"/>
</dbReference>
<evidence type="ECO:0000259" key="1">
    <source>
        <dbReference type="PROSITE" id="PS50181"/>
    </source>
</evidence>
<dbReference type="WBParaSite" id="Csp11.Scaffold630.g19129.t1">
    <property type="protein sequence ID" value="Csp11.Scaffold630.g19129.t1"/>
    <property type="gene ID" value="Csp11.Scaffold630.g19129"/>
</dbReference>
<dbReference type="InterPro" id="IPR001810">
    <property type="entry name" value="F-box_dom"/>
</dbReference>
<dbReference type="Pfam" id="PF07735">
    <property type="entry name" value="FBA_2"/>
    <property type="match status" value="1"/>
</dbReference>
<name>A0A1I7UTA2_9PELO</name>
<organism evidence="2 3">
    <name type="scientific">Caenorhabditis tropicalis</name>
    <dbReference type="NCBI Taxonomy" id="1561998"/>
    <lineage>
        <taxon>Eukaryota</taxon>
        <taxon>Metazoa</taxon>
        <taxon>Ecdysozoa</taxon>
        <taxon>Nematoda</taxon>
        <taxon>Chromadorea</taxon>
        <taxon>Rhabditida</taxon>
        <taxon>Rhabditina</taxon>
        <taxon>Rhabditomorpha</taxon>
        <taxon>Rhabditoidea</taxon>
        <taxon>Rhabditidae</taxon>
        <taxon>Peloderinae</taxon>
        <taxon>Caenorhabditis</taxon>
    </lineage>
</organism>
<proteinExistence type="predicted"/>
<evidence type="ECO:0000313" key="3">
    <source>
        <dbReference type="WBParaSite" id="Csp11.Scaffold630.g19129.t1"/>
    </source>
</evidence>
<dbReference type="AlphaFoldDB" id="A0A1I7UTA2"/>